<dbReference type="AlphaFoldDB" id="A0A232LPT0"/>
<accession>A0A232LPT0</accession>
<dbReference type="OrthoDB" id="3903189at2759"/>
<evidence type="ECO:0000256" key="4">
    <source>
        <dbReference type="ARBA" id="ARBA00023136"/>
    </source>
</evidence>
<name>A0A232LPT0_9EURO</name>
<keyword evidence="3 6" id="KW-1133">Transmembrane helix</keyword>
<dbReference type="InterPro" id="IPR049326">
    <property type="entry name" value="Rhodopsin_dom_fungi"/>
</dbReference>
<comment type="subcellular location">
    <subcellularLocation>
        <location evidence="1">Membrane</location>
        <topology evidence="1">Multi-pass membrane protein</topology>
    </subcellularLocation>
</comment>
<feature type="domain" description="Rhodopsin" evidence="7">
    <location>
        <begin position="23"/>
        <end position="265"/>
    </location>
</feature>
<feature type="transmembrane region" description="Helical" evidence="6">
    <location>
        <begin position="12"/>
        <end position="30"/>
    </location>
</feature>
<dbReference type="Pfam" id="PF20684">
    <property type="entry name" value="Fung_rhodopsin"/>
    <property type="match status" value="1"/>
</dbReference>
<sequence>MLDHHLVEVWVWFSFATTIAICRFISRSIHLGGVRNLMPEDYFMIFTYALYVNLIVWVNIQASHTMTNVLGPTGTAGFTQADIDERVYGSIVTFVTEQTMILLQWCVKICFLLIYFRLTASLREQLYVKILMVYAVTGWVIVEIFFYGVWCRPFIDYFVVKDNNSPGCTTAQDHLIMSFVFNLSSDILILFIPVPILIRSKMSLQKKLLLGGVFSLGIFVMICAIMNRMYSFLNIDSIEWIYWYVREASTAIIVSNIALCYPLLRYILKRTGLATSVTTNQSSEQPTLKRKFGLAKFSGLTGLSSFSKRTEDTRTESTDNITANDHSLEIWQSRQFVVEETAATDPARHNDQDCQKERTIFGDTTGVVKVTVGTGCDKDLERGA</sequence>
<keyword evidence="4 6" id="KW-0472">Membrane</keyword>
<evidence type="ECO:0000256" key="1">
    <source>
        <dbReference type="ARBA" id="ARBA00004141"/>
    </source>
</evidence>
<evidence type="ECO:0000256" key="2">
    <source>
        <dbReference type="ARBA" id="ARBA00022692"/>
    </source>
</evidence>
<evidence type="ECO:0000313" key="9">
    <source>
        <dbReference type="Proteomes" id="UP000243515"/>
    </source>
</evidence>
<feature type="transmembrane region" description="Helical" evidence="6">
    <location>
        <begin position="208"/>
        <end position="229"/>
    </location>
</feature>
<gene>
    <name evidence="8" type="ORF">Egran_06059</name>
</gene>
<feature type="transmembrane region" description="Helical" evidence="6">
    <location>
        <begin position="241"/>
        <end position="264"/>
    </location>
</feature>
<dbReference type="InterPro" id="IPR052337">
    <property type="entry name" value="SAT4-like"/>
</dbReference>
<evidence type="ECO:0000256" key="6">
    <source>
        <dbReference type="SAM" id="Phobius"/>
    </source>
</evidence>
<dbReference type="PANTHER" id="PTHR33048:SF110">
    <property type="entry name" value="UBID FAMILY DECARBOXYLASE"/>
    <property type="match status" value="1"/>
</dbReference>
<feature type="transmembrane region" description="Helical" evidence="6">
    <location>
        <begin position="175"/>
        <end position="196"/>
    </location>
</feature>
<comment type="caution">
    <text evidence="8">The sequence shown here is derived from an EMBL/GenBank/DDBJ whole genome shotgun (WGS) entry which is preliminary data.</text>
</comment>
<keyword evidence="2 6" id="KW-0812">Transmembrane</keyword>
<dbReference type="PANTHER" id="PTHR33048">
    <property type="entry name" value="PTH11-LIKE INTEGRAL MEMBRANE PROTEIN (AFU_ORTHOLOGUE AFUA_5G11245)"/>
    <property type="match status" value="1"/>
</dbReference>
<evidence type="ECO:0000256" key="5">
    <source>
        <dbReference type="ARBA" id="ARBA00038359"/>
    </source>
</evidence>
<dbReference type="Proteomes" id="UP000243515">
    <property type="component" value="Unassembled WGS sequence"/>
</dbReference>
<keyword evidence="9" id="KW-1185">Reference proteome</keyword>
<protein>
    <recommendedName>
        <fullName evidence="7">Rhodopsin domain-containing protein</fullName>
    </recommendedName>
</protein>
<dbReference type="EMBL" id="NPHW01006041">
    <property type="protein sequence ID" value="OXV06173.1"/>
    <property type="molecule type" value="Genomic_DNA"/>
</dbReference>
<feature type="transmembrane region" description="Helical" evidence="6">
    <location>
        <begin position="100"/>
        <end position="118"/>
    </location>
</feature>
<comment type="similarity">
    <text evidence="5">Belongs to the SAT4 family.</text>
</comment>
<evidence type="ECO:0000313" key="8">
    <source>
        <dbReference type="EMBL" id="OXV06173.1"/>
    </source>
</evidence>
<dbReference type="GO" id="GO:0016020">
    <property type="term" value="C:membrane"/>
    <property type="evidence" value="ECO:0007669"/>
    <property type="project" value="UniProtKB-SubCell"/>
</dbReference>
<evidence type="ECO:0000259" key="7">
    <source>
        <dbReference type="Pfam" id="PF20684"/>
    </source>
</evidence>
<reference evidence="8 9" key="1">
    <citation type="journal article" date="2015" name="Environ. Microbiol.">
        <title>Metagenome sequence of Elaphomyces granulatus from sporocarp tissue reveals Ascomycota ectomycorrhizal fingerprints of genome expansion and a Proteobacteria-rich microbiome.</title>
        <authorList>
            <person name="Quandt C.A."/>
            <person name="Kohler A."/>
            <person name="Hesse C.N."/>
            <person name="Sharpton T.J."/>
            <person name="Martin F."/>
            <person name="Spatafora J.W."/>
        </authorList>
    </citation>
    <scope>NUCLEOTIDE SEQUENCE [LARGE SCALE GENOMIC DNA]</scope>
    <source>
        <strain evidence="8 9">OSC145934</strain>
    </source>
</reference>
<evidence type="ECO:0000256" key="3">
    <source>
        <dbReference type="ARBA" id="ARBA00022989"/>
    </source>
</evidence>
<feature type="transmembrane region" description="Helical" evidence="6">
    <location>
        <begin position="130"/>
        <end position="155"/>
    </location>
</feature>
<organism evidence="8 9">
    <name type="scientific">Elaphomyces granulatus</name>
    <dbReference type="NCBI Taxonomy" id="519963"/>
    <lineage>
        <taxon>Eukaryota</taxon>
        <taxon>Fungi</taxon>
        <taxon>Dikarya</taxon>
        <taxon>Ascomycota</taxon>
        <taxon>Pezizomycotina</taxon>
        <taxon>Eurotiomycetes</taxon>
        <taxon>Eurotiomycetidae</taxon>
        <taxon>Eurotiales</taxon>
        <taxon>Elaphomycetaceae</taxon>
        <taxon>Elaphomyces</taxon>
    </lineage>
</organism>
<proteinExistence type="inferred from homology"/>
<feature type="transmembrane region" description="Helical" evidence="6">
    <location>
        <begin position="42"/>
        <end position="60"/>
    </location>
</feature>